<dbReference type="InterPro" id="IPR010917">
    <property type="entry name" value="TonB_rcpt_CS"/>
</dbReference>
<evidence type="ECO:0000256" key="3">
    <source>
        <dbReference type="ARBA" id="ARBA00022452"/>
    </source>
</evidence>
<keyword evidence="2 7" id="KW-0813">Transport</keyword>
<reference evidence="10 11" key="1">
    <citation type="submission" date="2016-11" db="EMBL/GenBank/DDBJ databases">
        <authorList>
            <person name="Klemetsen T."/>
        </authorList>
    </citation>
    <scope>NUCLEOTIDE SEQUENCE [LARGE SCALE GENOMIC DNA]</scope>
    <source>
        <strain evidence="10">MT 2528</strain>
    </source>
</reference>
<feature type="short sequence motif" description="TonB C-terminal box" evidence="8">
    <location>
        <begin position="92"/>
        <end position="109"/>
    </location>
</feature>
<comment type="caution">
    <text evidence="10">The sequence shown here is derived from an EMBL/GenBank/DDBJ whole genome shotgun (WGS) entry which is preliminary data.</text>
</comment>
<evidence type="ECO:0000313" key="11">
    <source>
        <dbReference type="Proteomes" id="UP000182660"/>
    </source>
</evidence>
<comment type="similarity">
    <text evidence="7">Belongs to the TonB-dependent receptor family.</text>
</comment>
<dbReference type="PROSITE" id="PS52016">
    <property type="entry name" value="TONB_DEPENDENT_REC_3"/>
    <property type="match status" value="1"/>
</dbReference>
<dbReference type="EMBL" id="FPLJ01000028">
    <property type="protein sequence ID" value="SGY85574.1"/>
    <property type="molecule type" value="Genomic_DNA"/>
</dbReference>
<keyword evidence="3 7" id="KW-1134">Transmembrane beta strand</keyword>
<dbReference type="InterPro" id="IPR009248">
    <property type="entry name" value="SbmA_BacA"/>
</dbReference>
<proteinExistence type="inferred from homology"/>
<keyword evidence="11" id="KW-1185">Reference proteome</keyword>
<keyword evidence="4 7" id="KW-0812">Transmembrane</keyword>
<organism evidence="10 11">
    <name type="scientific">Moritella viscosa</name>
    <dbReference type="NCBI Taxonomy" id="80854"/>
    <lineage>
        <taxon>Bacteria</taxon>
        <taxon>Pseudomonadati</taxon>
        <taxon>Pseudomonadota</taxon>
        <taxon>Gammaproteobacteria</taxon>
        <taxon>Alteromonadales</taxon>
        <taxon>Moritellaceae</taxon>
        <taxon>Moritella</taxon>
    </lineage>
</organism>
<evidence type="ECO:0000256" key="9">
    <source>
        <dbReference type="SAM" id="Phobius"/>
    </source>
</evidence>
<evidence type="ECO:0000256" key="7">
    <source>
        <dbReference type="PROSITE-ProRule" id="PRU01360"/>
    </source>
</evidence>
<dbReference type="Pfam" id="PF05992">
    <property type="entry name" value="SbmA_BacA"/>
    <property type="match status" value="1"/>
</dbReference>
<dbReference type="InterPro" id="IPR036942">
    <property type="entry name" value="Beta-barrel_TonB_sf"/>
</dbReference>
<evidence type="ECO:0000256" key="1">
    <source>
        <dbReference type="ARBA" id="ARBA00004571"/>
    </source>
</evidence>
<dbReference type="PROSITE" id="PS01156">
    <property type="entry name" value="TONB_DEPENDENT_REC_2"/>
    <property type="match status" value="1"/>
</dbReference>
<keyword evidence="6 7" id="KW-0998">Cell outer membrane</keyword>
<dbReference type="SUPFAM" id="SSF56935">
    <property type="entry name" value="Porins"/>
    <property type="match status" value="1"/>
</dbReference>
<evidence type="ECO:0000313" key="10">
    <source>
        <dbReference type="EMBL" id="SGY85574.1"/>
    </source>
</evidence>
<accession>A0ABY1HD91</accession>
<evidence type="ECO:0000256" key="6">
    <source>
        <dbReference type="ARBA" id="ARBA00023237"/>
    </source>
</evidence>
<comment type="subcellular location">
    <subcellularLocation>
        <location evidence="1 7">Cell outer membrane</location>
        <topology evidence="1 7">Multi-pass membrane protein</topology>
    </subcellularLocation>
</comment>
<sequence length="109" mass="12912">MDVELNYWDGEFYDLLQSALVSPNAVSIHDFKDIIIDFFKLTTVYVVISVVVDYFIRHWIFRWRCAMNELTFRFKVNNIMNTKYEGSGSYSGMTIGQGRNYILSAQYYF</sequence>
<dbReference type="InterPro" id="IPR039426">
    <property type="entry name" value="TonB-dep_rcpt-like"/>
</dbReference>
<evidence type="ECO:0000256" key="4">
    <source>
        <dbReference type="ARBA" id="ARBA00022692"/>
    </source>
</evidence>
<keyword evidence="9" id="KW-1133">Transmembrane helix</keyword>
<protein>
    <submittedName>
        <fullName evidence="10">Predicted transporter SbmA</fullName>
    </submittedName>
</protein>
<evidence type="ECO:0000256" key="5">
    <source>
        <dbReference type="ARBA" id="ARBA00023136"/>
    </source>
</evidence>
<evidence type="ECO:0000256" key="8">
    <source>
        <dbReference type="PROSITE-ProRule" id="PRU10144"/>
    </source>
</evidence>
<name>A0ABY1HD91_9GAMM</name>
<evidence type="ECO:0000256" key="2">
    <source>
        <dbReference type="ARBA" id="ARBA00022448"/>
    </source>
</evidence>
<gene>
    <name evidence="10" type="ORF">MT2528_0865</name>
</gene>
<dbReference type="Gene3D" id="2.40.170.20">
    <property type="entry name" value="TonB-dependent receptor, beta-barrel domain"/>
    <property type="match status" value="1"/>
</dbReference>
<keyword evidence="5 7" id="KW-0472">Membrane</keyword>
<feature type="transmembrane region" description="Helical" evidence="9">
    <location>
        <begin position="34"/>
        <end position="56"/>
    </location>
</feature>
<dbReference type="Proteomes" id="UP000182660">
    <property type="component" value="Unassembled WGS sequence"/>
</dbReference>